<sequence>MAEQRGSRGNGNGRSYGNNNHRSGGNGKGRGNAGRGNGHGGFRSGGRGGFNSRGGNGHSGNRPFRKGNGQRHERRDDANEEEGRPFRSDNRGGNGSFRSNNGHGGRGGNGHGNGGFERRDQRRFERRDSDDRRMHHSDEGGNRRFERDDRRHGNNDHRGQRGGSGERNFDRSKPRTGNKRYAQDHGRHDERREFSAEEKAQYREQKRQDYMSKSRRNSDGTVSFPSQNPYTARRPGEPKMPKGLEWSMLSREERDRLRGLSKEHADNIGLHILAAYTLEESDPQGALDHAKWVAKQASRVDFAREVLAFVAYRQGDYKLALREFKTAKRMNGYLDYLPFIADCERGLGEPKKAIEVATSDEAKQLTGEAKVEMFLVYAGALADLEMWNQAIEIVAKLAHSKGLPGEYRMRALQAEQYFLDESGRSDEAVALDEVIDRFEERYADVELDENSDDYVVDYDVEDLPEDLQAKLGVTLDDAQYAPYDGADSGVNMDDETRDDEEEQRAGAELDVEPALEMERNEEADEDGTMGDPDLDDVDDDLTRVGDVEEQIKSEME</sequence>
<feature type="compositionally biased region" description="Acidic residues" evidence="1">
    <location>
        <begin position="492"/>
        <end position="502"/>
    </location>
</feature>
<gene>
    <name evidence="2" type="ORF">BGLCM_1138</name>
</gene>
<feature type="compositionally biased region" description="Gly residues" evidence="1">
    <location>
        <begin position="102"/>
        <end position="115"/>
    </location>
</feature>
<evidence type="ECO:0000313" key="2">
    <source>
        <dbReference type="EMBL" id="KFI58843.1"/>
    </source>
</evidence>
<dbReference type="SUPFAM" id="SSF48452">
    <property type="entry name" value="TPR-like"/>
    <property type="match status" value="1"/>
</dbReference>
<dbReference type="AlphaFoldDB" id="A0A087AJ93"/>
<dbReference type="Gene3D" id="1.25.40.10">
    <property type="entry name" value="Tetratricopeptide repeat domain"/>
    <property type="match status" value="1"/>
</dbReference>
<dbReference type="RefSeq" id="WP_044085037.1">
    <property type="nucleotide sequence ID" value="NZ_ABXB03000002.1"/>
</dbReference>
<evidence type="ECO:0000313" key="3">
    <source>
        <dbReference type="Proteomes" id="UP000029074"/>
    </source>
</evidence>
<comment type="caution">
    <text evidence="2">The sequence shown here is derived from an EMBL/GenBank/DDBJ whole genome shotgun (WGS) entry which is preliminary data.</text>
</comment>
<keyword evidence="2" id="KW-0347">Helicase</keyword>
<dbReference type="GO" id="GO:0004386">
    <property type="term" value="F:helicase activity"/>
    <property type="evidence" value="ECO:0007669"/>
    <property type="project" value="UniProtKB-KW"/>
</dbReference>
<keyword evidence="3" id="KW-1185">Reference proteome</keyword>
<accession>A0A087AJ93</accession>
<dbReference type="OrthoDB" id="3215237at2"/>
<feature type="compositionally biased region" description="Basic and acidic residues" evidence="1">
    <location>
        <begin position="181"/>
        <end position="218"/>
    </location>
</feature>
<feature type="compositionally biased region" description="Polar residues" evidence="1">
    <location>
        <begin position="219"/>
        <end position="230"/>
    </location>
</feature>
<keyword evidence="2" id="KW-0378">Hydrolase</keyword>
<dbReference type="EMBL" id="JGYW01000005">
    <property type="protein sequence ID" value="KFI58843.1"/>
    <property type="molecule type" value="Genomic_DNA"/>
</dbReference>
<feature type="compositionally biased region" description="Acidic residues" evidence="1">
    <location>
        <begin position="509"/>
        <end position="539"/>
    </location>
</feature>
<protein>
    <submittedName>
        <fullName evidence="2">Superfamily II DNA and RNA helicase</fullName>
    </submittedName>
</protein>
<feature type="region of interest" description="Disordered" evidence="1">
    <location>
        <begin position="1"/>
        <end position="243"/>
    </location>
</feature>
<feature type="compositionally biased region" description="Basic and acidic residues" evidence="1">
    <location>
        <begin position="540"/>
        <end position="556"/>
    </location>
</feature>
<feature type="compositionally biased region" description="Gly residues" evidence="1">
    <location>
        <begin position="24"/>
        <end position="58"/>
    </location>
</feature>
<proteinExistence type="predicted"/>
<keyword evidence="2" id="KW-0067">ATP-binding</keyword>
<name>A0A087AJ93_9BIFI</name>
<evidence type="ECO:0000256" key="1">
    <source>
        <dbReference type="SAM" id="MobiDB-lite"/>
    </source>
</evidence>
<organism evidence="2 3">
    <name type="scientific">Bifidobacterium gallicum DSM 20093 = LMG 11596</name>
    <dbReference type="NCBI Taxonomy" id="561180"/>
    <lineage>
        <taxon>Bacteria</taxon>
        <taxon>Bacillati</taxon>
        <taxon>Actinomycetota</taxon>
        <taxon>Actinomycetes</taxon>
        <taxon>Bifidobacteriales</taxon>
        <taxon>Bifidobacteriaceae</taxon>
        <taxon>Bifidobacterium</taxon>
    </lineage>
</organism>
<dbReference type="InterPro" id="IPR011990">
    <property type="entry name" value="TPR-like_helical_dom_sf"/>
</dbReference>
<keyword evidence="2" id="KW-0547">Nucleotide-binding</keyword>
<feature type="region of interest" description="Disordered" evidence="1">
    <location>
        <begin position="480"/>
        <end position="556"/>
    </location>
</feature>
<dbReference type="Proteomes" id="UP000029074">
    <property type="component" value="Unassembled WGS sequence"/>
</dbReference>
<feature type="compositionally biased region" description="Basic and acidic residues" evidence="1">
    <location>
        <begin position="116"/>
        <end position="159"/>
    </location>
</feature>
<feature type="compositionally biased region" description="Basic and acidic residues" evidence="1">
    <location>
        <begin position="70"/>
        <end position="90"/>
    </location>
</feature>
<reference evidence="2 3" key="1">
    <citation type="submission" date="2014-03" db="EMBL/GenBank/DDBJ databases">
        <title>Genomics of Bifidobacteria.</title>
        <authorList>
            <person name="Ventura M."/>
            <person name="Milani C."/>
            <person name="Lugli G.A."/>
        </authorList>
    </citation>
    <scope>NUCLEOTIDE SEQUENCE [LARGE SCALE GENOMIC DNA]</scope>
    <source>
        <strain evidence="2 3">LMG 11596</strain>
    </source>
</reference>